<feature type="region of interest" description="Disordered" evidence="1">
    <location>
        <begin position="93"/>
        <end position="113"/>
    </location>
</feature>
<dbReference type="EMBL" id="HBUF01357671">
    <property type="protein sequence ID" value="CAG6718621.1"/>
    <property type="molecule type" value="Transcribed_RNA"/>
</dbReference>
<dbReference type="AlphaFoldDB" id="A0A8D8V812"/>
<organism evidence="3">
    <name type="scientific">Cacopsylla melanoneura</name>
    <dbReference type="NCBI Taxonomy" id="428564"/>
    <lineage>
        <taxon>Eukaryota</taxon>
        <taxon>Metazoa</taxon>
        <taxon>Ecdysozoa</taxon>
        <taxon>Arthropoda</taxon>
        <taxon>Hexapoda</taxon>
        <taxon>Insecta</taxon>
        <taxon>Pterygota</taxon>
        <taxon>Neoptera</taxon>
        <taxon>Paraneoptera</taxon>
        <taxon>Hemiptera</taxon>
        <taxon>Sternorrhyncha</taxon>
        <taxon>Psylloidea</taxon>
        <taxon>Psyllidae</taxon>
        <taxon>Psyllinae</taxon>
        <taxon>Cacopsylla</taxon>
    </lineage>
</organism>
<proteinExistence type="predicted"/>
<sequence length="113" mass="12658">MYDISFLYRGHCVFYLLFMSLSFLSVELGGGAKHYLDQLDESNIEILVFAIPTFKSWFGFIWFNGGVTLQADTKFSLPSSTGMAGERLVNCNTPASSSKASRPKVTFRTPLRL</sequence>
<keyword evidence="2" id="KW-0812">Transmembrane</keyword>
<feature type="transmembrane region" description="Helical" evidence="2">
    <location>
        <begin position="6"/>
        <end position="26"/>
    </location>
</feature>
<reference evidence="3" key="1">
    <citation type="submission" date="2021-05" db="EMBL/GenBank/DDBJ databases">
        <authorList>
            <person name="Alioto T."/>
            <person name="Alioto T."/>
            <person name="Gomez Garrido J."/>
        </authorList>
    </citation>
    <scope>NUCLEOTIDE SEQUENCE</scope>
</reference>
<keyword evidence="2" id="KW-1133">Transmembrane helix</keyword>
<keyword evidence="2" id="KW-0472">Membrane</keyword>
<name>A0A8D8V812_9HEMI</name>
<evidence type="ECO:0000256" key="2">
    <source>
        <dbReference type="SAM" id="Phobius"/>
    </source>
</evidence>
<protein>
    <submittedName>
        <fullName evidence="3">Uncharacterized protein</fullName>
    </submittedName>
</protein>
<accession>A0A8D8V812</accession>
<evidence type="ECO:0000313" key="3">
    <source>
        <dbReference type="EMBL" id="CAG6718621.1"/>
    </source>
</evidence>
<evidence type="ECO:0000256" key="1">
    <source>
        <dbReference type="SAM" id="MobiDB-lite"/>
    </source>
</evidence>